<keyword evidence="2" id="KW-1185">Reference proteome</keyword>
<evidence type="ECO:0000313" key="1">
    <source>
        <dbReference type="EMBL" id="CAG8680827.1"/>
    </source>
</evidence>
<dbReference type="EMBL" id="CAJVPP010006693">
    <property type="protein sequence ID" value="CAG8680827.1"/>
    <property type="molecule type" value="Genomic_DNA"/>
</dbReference>
<gene>
    <name evidence="1" type="ORF">FMOSSE_LOCUS12880</name>
</gene>
<feature type="non-terminal residue" evidence="1">
    <location>
        <position position="65"/>
    </location>
</feature>
<organism evidence="1 2">
    <name type="scientific">Funneliformis mosseae</name>
    <name type="common">Endomycorrhizal fungus</name>
    <name type="synonym">Glomus mosseae</name>
    <dbReference type="NCBI Taxonomy" id="27381"/>
    <lineage>
        <taxon>Eukaryota</taxon>
        <taxon>Fungi</taxon>
        <taxon>Fungi incertae sedis</taxon>
        <taxon>Mucoromycota</taxon>
        <taxon>Glomeromycotina</taxon>
        <taxon>Glomeromycetes</taxon>
        <taxon>Glomerales</taxon>
        <taxon>Glomeraceae</taxon>
        <taxon>Funneliformis</taxon>
    </lineage>
</organism>
<protein>
    <submittedName>
        <fullName evidence="1">2685_t:CDS:1</fullName>
    </submittedName>
</protein>
<accession>A0A9N9EMD5</accession>
<sequence>SYLLLVNEIDSKFSSISVIKPEYMQFQENIIPNESQSSTLYSEKIFLTWEACENFLNEWVKRQRF</sequence>
<evidence type="ECO:0000313" key="2">
    <source>
        <dbReference type="Proteomes" id="UP000789375"/>
    </source>
</evidence>
<name>A0A9N9EMD5_FUNMO</name>
<proteinExistence type="predicted"/>
<dbReference type="AlphaFoldDB" id="A0A9N9EMD5"/>
<comment type="caution">
    <text evidence="1">The sequence shown here is derived from an EMBL/GenBank/DDBJ whole genome shotgun (WGS) entry which is preliminary data.</text>
</comment>
<dbReference type="Proteomes" id="UP000789375">
    <property type="component" value="Unassembled WGS sequence"/>
</dbReference>
<reference evidence="1" key="1">
    <citation type="submission" date="2021-06" db="EMBL/GenBank/DDBJ databases">
        <authorList>
            <person name="Kallberg Y."/>
            <person name="Tangrot J."/>
            <person name="Rosling A."/>
        </authorList>
    </citation>
    <scope>NUCLEOTIDE SEQUENCE</scope>
    <source>
        <strain evidence="1">87-6 pot B 2015</strain>
    </source>
</reference>